<feature type="compositionally biased region" description="Basic and acidic residues" evidence="1">
    <location>
        <begin position="524"/>
        <end position="542"/>
    </location>
</feature>
<feature type="region of interest" description="Disordered" evidence="1">
    <location>
        <begin position="353"/>
        <end position="430"/>
    </location>
</feature>
<dbReference type="Proteomes" id="UP001218218">
    <property type="component" value="Unassembled WGS sequence"/>
</dbReference>
<organism evidence="2 3">
    <name type="scientific">Mycena albidolilacea</name>
    <dbReference type="NCBI Taxonomy" id="1033008"/>
    <lineage>
        <taxon>Eukaryota</taxon>
        <taxon>Fungi</taxon>
        <taxon>Dikarya</taxon>
        <taxon>Basidiomycota</taxon>
        <taxon>Agaricomycotina</taxon>
        <taxon>Agaricomycetes</taxon>
        <taxon>Agaricomycetidae</taxon>
        <taxon>Agaricales</taxon>
        <taxon>Marasmiineae</taxon>
        <taxon>Mycenaceae</taxon>
        <taxon>Mycena</taxon>
    </lineage>
</organism>
<gene>
    <name evidence="2" type="ORF">DFH08DRAFT_971857</name>
</gene>
<dbReference type="AlphaFoldDB" id="A0AAD6ZBX8"/>
<feature type="region of interest" description="Disordered" evidence="1">
    <location>
        <begin position="524"/>
        <end position="588"/>
    </location>
</feature>
<sequence length="588" mass="64781">MVNTIVPSAHALRNPTRPVQVSRPRKAGPSDASQATQALLTAQSKQRKIELFTEVDEFYTYRADKIADMALRFNKKEHEIRVLLCNTSQLKAHRKPSLRKAVLHQRSLDLQEEGISKGLKELQADLDDDLESGAFTYSSVDKDEKLRLISQLLESRHQARTSMRATMKAAQIDASNTAERIGNELMDLFERTGVRGFVCFSHGHADDPSRAHSVDSDDALDFMLQGMDMTSQHFMRKFEQWLCNIDNGARQAMKNNTTAARADVSRLMTERLRKITKNTKAKMDWVGYEVKIQSKYGVEVIGNVPIPRTRPATWPLDTVLAIRDGLVNSTIDFMPMTKDQIAALAAKHKAVRAAGGTVSGRAGRKDKGGTHAPRKTKLTAGGGNKAKKTAADRDEDESSDGMDDDDDVDSNSDDEEPLVRPALMTPGVGSMLSPVKVMMHPNRPNQRSDSMPPSPGRVLLGRQLMEAPPPRPINPAAYFTAVPISNATLDAALMPTPAPAPAPTPGERLRRDSIWEHDDAGAQHAPFESHHCGEAGTREGRGGGHPACTEEAPERKHRHDDRDEGTARCAWHQRSGGEGPRVKGAYRL</sequence>
<evidence type="ECO:0000313" key="2">
    <source>
        <dbReference type="EMBL" id="KAJ7315493.1"/>
    </source>
</evidence>
<feature type="compositionally biased region" description="Acidic residues" evidence="1">
    <location>
        <begin position="393"/>
        <end position="416"/>
    </location>
</feature>
<comment type="caution">
    <text evidence="2">The sequence shown here is derived from an EMBL/GenBank/DDBJ whole genome shotgun (WGS) entry which is preliminary data.</text>
</comment>
<name>A0AAD6ZBX8_9AGAR</name>
<protein>
    <submittedName>
        <fullName evidence="2">Uncharacterized protein</fullName>
    </submittedName>
</protein>
<proteinExistence type="predicted"/>
<reference evidence="2" key="1">
    <citation type="submission" date="2023-03" db="EMBL/GenBank/DDBJ databases">
        <title>Massive genome expansion in bonnet fungi (Mycena s.s.) driven by repeated elements and novel gene families across ecological guilds.</title>
        <authorList>
            <consortium name="Lawrence Berkeley National Laboratory"/>
            <person name="Harder C.B."/>
            <person name="Miyauchi S."/>
            <person name="Viragh M."/>
            <person name="Kuo A."/>
            <person name="Thoen E."/>
            <person name="Andreopoulos B."/>
            <person name="Lu D."/>
            <person name="Skrede I."/>
            <person name="Drula E."/>
            <person name="Henrissat B."/>
            <person name="Morin E."/>
            <person name="Kohler A."/>
            <person name="Barry K."/>
            <person name="LaButti K."/>
            <person name="Morin E."/>
            <person name="Salamov A."/>
            <person name="Lipzen A."/>
            <person name="Mereny Z."/>
            <person name="Hegedus B."/>
            <person name="Baldrian P."/>
            <person name="Stursova M."/>
            <person name="Weitz H."/>
            <person name="Taylor A."/>
            <person name="Grigoriev I.V."/>
            <person name="Nagy L.G."/>
            <person name="Martin F."/>
            <person name="Kauserud H."/>
        </authorList>
    </citation>
    <scope>NUCLEOTIDE SEQUENCE</scope>
    <source>
        <strain evidence="2">CBHHK002</strain>
    </source>
</reference>
<evidence type="ECO:0000313" key="3">
    <source>
        <dbReference type="Proteomes" id="UP001218218"/>
    </source>
</evidence>
<keyword evidence="3" id="KW-1185">Reference proteome</keyword>
<evidence type="ECO:0000256" key="1">
    <source>
        <dbReference type="SAM" id="MobiDB-lite"/>
    </source>
</evidence>
<feature type="region of interest" description="Disordered" evidence="1">
    <location>
        <begin position="1"/>
        <end position="35"/>
    </location>
</feature>
<dbReference type="EMBL" id="JARIHO010000061">
    <property type="protein sequence ID" value="KAJ7315493.1"/>
    <property type="molecule type" value="Genomic_DNA"/>
</dbReference>
<accession>A0AAD6ZBX8</accession>